<dbReference type="AlphaFoldDB" id="A0AAD1HCR5"/>
<dbReference type="KEGG" id="mmor:MMOR_39010"/>
<organism evidence="1 2">
    <name type="scientific">Mycolicibacterium moriokaense</name>
    <dbReference type="NCBI Taxonomy" id="39691"/>
    <lineage>
        <taxon>Bacteria</taxon>
        <taxon>Bacillati</taxon>
        <taxon>Actinomycetota</taxon>
        <taxon>Actinomycetes</taxon>
        <taxon>Mycobacteriales</taxon>
        <taxon>Mycobacteriaceae</taxon>
        <taxon>Mycolicibacterium</taxon>
    </lineage>
</organism>
<dbReference type="EMBL" id="AP022560">
    <property type="protein sequence ID" value="BBX02965.1"/>
    <property type="molecule type" value="Genomic_DNA"/>
</dbReference>
<name>A0AAD1HCR5_9MYCO</name>
<protein>
    <submittedName>
        <fullName evidence="1">Uncharacterized protein</fullName>
    </submittedName>
</protein>
<evidence type="ECO:0000313" key="2">
    <source>
        <dbReference type="Proteomes" id="UP000466681"/>
    </source>
</evidence>
<sequence length="113" mass="12363">MAAVRTMALCNHTLAVTPSTSATVDARDANALSAALPSSMPRTPNLRQTNCHTTEPATRPMLDVTTSACRVTSPSAARRVWKVVPNRIGTNVRWVMAYRRNQGCVRATRKPSW</sequence>
<gene>
    <name evidence="1" type="ORF">MMOR_39010</name>
</gene>
<accession>A0AAD1HCR5</accession>
<dbReference type="Proteomes" id="UP000466681">
    <property type="component" value="Chromosome"/>
</dbReference>
<keyword evidence="2" id="KW-1185">Reference proteome</keyword>
<evidence type="ECO:0000313" key="1">
    <source>
        <dbReference type="EMBL" id="BBX02965.1"/>
    </source>
</evidence>
<reference evidence="1 2" key="1">
    <citation type="journal article" date="2019" name="Emerg. Microbes Infect.">
        <title>Comprehensive subspecies identification of 175 nontuberculous mycobacteria species based on 7547 genomic profiles.</title>
        <authorList>
            <person name="Matsumoto Y."/>
            <person name="Kinjo T."/>
            <person name="Motooka D."/>
            <person name="Nabeya D."/>
            <person name="Jung N."/>
            <person name="Uechi K."/>
            <person name="Horii T."/>
            <person name="Iida T."/>
            <person name="Fujita J."/>
            <person name="Nakamura S."/>
        </authorList>
    </citation>
    <scope>NUCLEOTIDE SEQUENCE [LARGE SCALE GENOMIC DNA]</scope>
    <source>
        <strain evidence="1 2">JCM 6375</strain>
    </source>
</reference>
<proteinExistence type="predicted"/>